<dbReference type="InterPro" id="IPR017475">
    <property type="entry name" value="EPS_sugar_tfrase"/>
</dbReference>
<accession>A0A290QB71</accession>
<dbReference type="RefSeq" id="WP_096057322.1">
    <property type="nucleotide sequence ID" value="NZ_CP023344.1"/>
</dbReference>
<keyword evidence="4 7" id="KW-0812">Transmembrane</keyword>
<dbReference type="OrthoDB" id="9808602at2"/>
<organism evidence="9 10">
    <name type="scientific">Nibricoccus aquaticus</name>
    <dbReference type="NCBI Taxonomy" id="2576891"/>
    <lineage>
        <taxon>Bacteria</taxon>
        <taxon>Pseudomonadati</taxon>
        <taxon>Verrucomicrobiota</taxon>
        <taxon>Opitutia</taxon>
        <taxon>Opitutales</taxon>
        <taxon>Opitutaceae</taxon>
        <taxon>Nibricoccus</taxon>
    </lineage>
</organism>
<dbReference type="KEGG" id="vbh:CMV30_18030"/>
<keyword evidence="3 9" id="KW-0808">Transferase</keyword>
<evidence type="ECO:0000256" key="5">
    <source>
        <dbReference type="ARBA" id="ARBA00022989"/>
    </source>
</evidence>
<feature type="transmembrane region" description="Helical" evidence="7">
    <location>
        <begin position="12"/>
        <end position="31"/>
    </location>
</feature>
<feature type="transmembrane region" description="Helical" evidence="7">
    <location>
        <begin position="72"/>
        <end position="93"/>
    </location>
</feature>
<name>A0A290QB71_9BACT</name>
<evidence type="ECO:0000259" key="8">
    <source>
        <dbReference type="Pfam" id="PF02397"/>
    </source>
</evidence>
<keyword evidence="10" id="KW-1185">Reference proteome</keyword>
<comment type="subcellular location">
    <subcellularLocation>
        <location evidence="1">Membrane</location>
        <topology evidence="1">Multi-pass membrane protein</topology>
    </subcellularLocation>
</comment>
<evidence type="ECO:0000256" key="3">
    <source>
        <dbReference type="ARBA" id="ARBA00022679"/>
    </source>
</evidence>
<gene>
    <name evidence="9" type="ORF">CMV30_18030</name>
</gene>
<sequence length="458" mass="52310">MTIGRKMAIGLLLLDTYALAFVFNVVGWLRGVADLRSPVFDPLVVPLVLLVVAVFLIDGYRQRTDMAGLDYTSMHAIALLAAMAATLLITFTVLPPGYTLQQSRAVVAISFVALIPITLSYRRWIHLRYIRERRDRQIVFIGDATSRDAFRDECVRSGMKQKVIYVSSRAEDPLLPLSAGTNAPSTALNALLRDIQRGEIAIEAVVLRESSRELNSEASQQLVDLYFDGVPTYTLELFHQIYWRKIPLYRLNQTWLFQEGFRVAREPVFERIKRLSDIAFSLIGLTLAAPFLAVAAILIRLEDKGPVFFRQNRIGRHRAPFSLLKLRSMKVDNNGALYTAQGDARITRIGRFLRATRIDEFPQLINVLRGEMSLIGPRAEWDRLVADYEKQIPCYHFRHLVRPGITGWAQVNYPYGANLEDTLRKLEYDLYYIRHFSFTLDASIILKTIHVMLFGRGR</sequence>
<dbReference type="PANTHER" id="PTHR30576">
    <property type="entry name" value="COLANIC BIOSYNTHESIS UDP-GLUCOSE LIPID CARRIER TRANSFERASE"/>
    <property type="match status" value="1"/>
</dbReference>
<evidence type="ECO:0000256" key="2">
    <source>
        <dbReference type="ARBA" id="ARBA00006464"/>
    </source>
</evidence>
<proteinExistence type="inferred from homology"/>
<evidence type="ECO:0000256" key="4">
    <source>
        <dbReference type="ARBA" id="ARBA00022692"/>
    </source>
</evidence>
<evidence type="ECO:0000256" key="7">
    <source>
        <dbReference type="SAM" id="Phobius"/>
    </source>
</evidence>
<dbReference type="AlphaFoldDB" id="A0A290QB71"/>
<keyword evidence="6 7" id="KW-0472">Membrane</keyword>
<comment type="similarity">
    <text evidence="2">Belongs to the bacterial sugar transferase family.</text>
</comment>
<protein>
    <submittedName>
        <fullName evidence="9">Polyprenyl glycosylphosphotransferase</fullName>
    </submittedName>
</protein>
<dbReference type="InterPro" id="IPR003362">
    <property type="entry name" value="Bact_transf"/>
</dbReference>
<feature type="transmembrane region" description="Helical" evidence="7">
    <location>
        <begin position="278"/>
        <end position="299"/>
    </location>
</feature>
<evidence type="ECO:0000256" key="1">
    <source>
        <dbReference type="ARBA" id="ARBA00004141"/>
    </source>
</evidence>
<dbReference type="GO" id="GO:0016020">
    <property type="term" value="C:membrane"/>
    <property type="evidence" value="ECO:0007669"/>
    <property type="project" value="UniProtKB-SubCell"/>
</dbReference>
<dbReference type="GO" id="GO:0016780">
    <property type="term" value="F:phosphotransferase activity, for other substituted phosphate groups"/>
    <property type="evidence" value="ECO:0007669"/>
    <property type="project" value="TreeGrafter"/>
</dbReference>
<reference evidence="9 10" key="1">
    <citation type="submission" date="2017-09" db="EMBL/GenBank/DDBJ databases">
        <title>Complete genome sequence of Verrucomicrobial strain HZ-65, isolated from freshwater.</title>
        <authorList>
            <person name="Choi A."/>
        </authorList>
    </citation>
    <scope>NUCLEOTIDE SEQUENCE [LARGE SCALE GENOMIC DNA]</scope>
    <source>
        <strain evidence="9 10">HZ-65</strain>
    </source>
</reference>
<evidence type="ECO:0000256" key="6">
    <source>
        <dbReference type="ARBA" id="ARBA00023136"/>
    </source>
</evidence>
<feature type="transmembrane region" description="Helical" evidence="7">
    <location>
        <begin position="43"/>
        <end position="60"/>
    </location>
</feature>
<dbReference type="Proteomes" id="UP000217265">
    <property type="component" value="Chromosome"/>
</dbReference>
<dbReference type="NCBIfam" id="TIGR03025">
    <property type="entry name" value="EPS_sugtrans"/>
    <property type="match status" value="1"/>
</dbReference>
<feature type="transmembrane region" description="Helical" evidence="7">
    <location>
        <begin position="105"/>
        <end position="124"/>
    </location>
</feature>
<evidence type="ECO:0000313" key="10">
    <source>
        <dbReference type="Proteomes" id="UP000217265"/>
    </source>
</evidence>
<dbReference type="PANTHER" id="PTHR30576:SF0">
    <property type="entry name" value="UNDECAPRENYL-PHOSPHATE N-ACETYLGALACTOSAMINYL 1-PHOSPHATE TRANSFERASE-RELATED"/>
    <property type="match status" value="1"/>
</dbReference>
<keyword evidence="5 7" id="KW-1133">Transmembrane helix</keyword>
<feature type="domain" description="Bacterial sugar transferase" evidence="8">
    <location>
        <begin position="273"/>
        <end position="453"/>
    </location>
</feature>
<dbReference type="EMBL" id="CP023344">
    <property type="protein sequence ID" value="ATC65693.1"/>
    <property type="molecule type" value="Genomic_DNA"/>
</dbReference>
<evidence type="ECO:0000313" key="9">
    <source>
        <dbReference type="EMBL" id="ATC65693.1"/>
    </source>
</evidence>
<dbReference type="Pfam" id="PF02397">
    <property type="entry name" value="Bac_transf"/>
    <property type="match status" value="1"/>
</dbReference>